<dbReference type="Gene3D" id="1.10.10.10">
    <property type="entry name" value="Winged helix-like DNA-binding domain superfamily/Winged helix DNA-binding domain"/>
    <property type="match status" value="1"/>
</dbReference>
<reference evidence="7" key="2">
    <citation type="submission" date="2020-02" db="EMBL/GenBank/DDBJ databases">
        <authorList>
            <person name="Gilchrist C.L.M."/>
            <person name="Chooi Y.-H."/>
        </authorList>
    </citation>
    <scope>NUCLEOTIDE SEQUENCE</scope>
    <source>
        <strain evidence="7">MST-FP2251</strain>
    </source>
</reference>
<dbReference type="GO" id="GO:0046983">
    <property type="term" value="F:protein dimerization activity"/>
    <property type="evidence" value="ECO:0007669"/>
    <property type="project" value="InterPro"/>
</dbReference>
<keyword evidence="2" id="KW-0808">Transferase</keyword>
<dbReference type="SUPFAM" id="SSF46785">
    <property type="entry name" value="Winged helix' DNA-binding domain"/>
    <property type="match status" value="1"/>
</dbReference>
<feature type="domain" description="O-methyltransferase dimerisation" evidence="6">
    <location>
        <begin position="61"/>
        <end position="136"/>
    </location>
</feature>
<feature type="domain" description="O-methyltransferase C-terminal" evidence="5">
    <location>
        <begin position="166"/>
        <end position="376"/>
    </location>
</feature>
<comment type="similarity">
    <text evidence="4">Belongs to the class I-like SAM-binding methyltransferase superfamily. Cation-independent O-methyltransferase family.</text>
</comment>
<dbReference type="PANTHER" id="PTHR43712:SF5">
    <property type="entry name" value="O-METHYLTRANSFERASE ASQN-RELATED"/>
    <property type="match status" value="1"/>
</dbReference>
<dbReference type="Gene3D" id="3.40.50.150">
    <property type="entry name" value="Vaccinia Virus protein VP39"/>
    <property type="match status" value="1"/>
</dbReference>
<dbReference type="InterPro" id="IPR001077">
    <property type="entry name" value="COMT_C"/>
</dbReference>
<dbReference type="GO" id="GO:0032259">
    <property type="term" value="P:methylation"/>
    <property type="evidence" value="ECO:0007669"/>
    <property type="project" value="UniProtKB-KW"/>
</dbReference>
<dbReference type="InterPro" id="IPR012967">
    <property type="entry name" value="COMT_dimerisation"/>
</dbReference>
<gene>
    <name evidence="7" type="ORF">FE257_008093</name>
</gene>
<dbReference type="SUPFAM" id="SSF53335">
    <property type="entry name" value="S-adenosyl-L-methionine-dependent methyltransferases"/>
    <property type="match status" value="1"/>
</dbReference>
<evidence type="ECO:0000313" key="7">
    <source>
        <dbReference type="EMBL" id="KAF9888924.1"/>
    </source>
</evidence>
<dbReference type="GO" id="GO:0044550">
    <property type="term" value="P:secondary metabolite biosynthetic process"/>
    <property type="evidence" value="ECO:0007669"/>
    <property type="project" value="UniProtKB-ARBA"/>
</dbReference>
<dbReference type="Pfam" id="PF00891">
    <property type="entry name" value="Methyltransf_2"/>
    <property type="match status" value="1"/>
</dbReference>
<keyword evidence="3" id="KW-0949">S-adenosyl-L-methionine</keyword>
<proteinExistence type="inferred from homology"/>
<accession>A0AAD4CLV8</accession>
<evidence type="ECO:0008006" key="9">
    <source>
        <dbReference type="Google" id="ProtNLM"/>
    </source>
</evidence>
<protein>
    <recommendedName>
        <fullName evidence="9">O-methyltransferase domain-containing protein</fullName>
    </recommendedName>
</protein>
<evidence type="ECO:0000256" key="1">
    <source>
        <dbReference type="ARBA" id="ARBA00022603"/>
    </source>
</evidence>
<keyword evidence="8" id="KW-1185">Reference proteome</keyword>
<sequence>MGREGSKVERLGSKIAQYIRQYNEKIDAGEKPEDEALKISSACQELDAFVTSPESWTNRVALAYNSSIAICLLLDMNIFQLISEGDEPTSLDTLVERSGCSKSLLRCVLRECVAKSILDEPTSQMYQLNRQSACLLDINGAAWIHYLCDVGLFTGAHLSKYVAKNGGQIPVYRHETAFQMAHGTHQPFYTFFKSCDPKKAERFDKAMQWSSRGSAGTPIESIFDFSQLRPGAVVVDVGGGRGHNSLRIAKAQPHLSFIIQDLGASLPAHGVTDDADILKGFQWQQHDFYNKQPVKGADLYFLACIMMDNTSEDCCNILEHLVEAMIPNKSILLIDDAIDISEDDGYSLANPMNMHLLACFGTLSRTMEEWKILFSKVPHGLCIINHWIVDPGRVTFALQRTS</sequence>
<dbReference type="EMBL" id="VCAU01000041">
    <property type="protein sequence ID" value="KAF9888924.1"/>
    <property type="molecule type" value="Genomic_DNA"/>
</dbReference>
<dbReference type="GO" id="GO:0008171">
    <property type="term" value="F:O-methyltransferase activity"/>
    <property type="evidence" value="ECO:0007669"/>
    <property type="project" value="InterPro"/>
</dbReference>
<dbReference type="AlphaFoldDB" id="A0AAD4CLV8"/>
<evidence type="ECO:0000313" key="8">
    <source>
        <dbReference type="Proteomes" id="UP001194746"/>
    </source>
</evidence>
<name>A0AAD4CLV8_ASPNN</name>
<dbReference type="Pfam" id="PF08100">
    <property type="entry name" value="Dimerisation"/>
    <property type="match status" value="1"/>
</dbReference>
<evidence type="ECO:0000259" key="6">
    <source>
        <dbReference type="Pfam" id="PF08100"/>
    </source>
</evidence>
<dbReference type="Proteomes" id="UP001194746">
    <property type="component" value="Unassembled WGS sequence"/>
</dbReference>
<dbReference type="InterPro" id="IPR036390">
    <property type="entry name" value="WH_DNA-bd_sf"/>
</dbReference>
<dbReference type="PROSITE" id="PS51683">
    <property type="entry name" value="SAM_OMT_II"/>
    <property type="match status" value="1"/>
</dbReference>
<dbReference type="PANTHER" id="PTHR43712">
    <property type="entry name" value="PUTATIVE (AFU_ORTHOLOGUE AFUA_4G14580)-RELATED"/>
    <property type="match status" value="1"/>
</dbReference>
<keyword evidence="1" id="KW-0489">Methyltransferase</keyword>
<evidence type="ECO:0000256" key="3">
    <source>
        <dbReference type="ARBA" id="ARBA00022691"/>
    </source>
</evidence>
<dbReference type="InterPro" id="IPR016461">
    <property type="entry name" value="COMT-like"/>
</dbReference>
<comment type="caution">
    <text evidence="7">The sequence shown here is derived from an EMBL/GenBank/DDBJ whole genome shotgun (WGS) entry which is preliminary data.</text>
</comment>
<organism evidence="7 8">
    <name type="scientific">Aspergillus nanangensis</name>
    <dbReference type="NCBI Taxonomy" id="2582783"/>
    <lineage>
        <taxon>Eukaryota</taxon>
        <taxon>Fungi</taxon>
        <taxon>Dikarya</taxon>
        <taxon>Ascomycota</taxon>
        <taxon>Pezizomycotina</taxon>
        <taxon>Eurotiomycetes</taxon>
        <taxon>Eurotiomycetidae</taxon>
        <taxon>Eurotiales</taxon>
        <taxon>Aspergillaceae</taxon>
        <taxon>Aspergillus</taxon>
        <taxon>Aspergillus subgen. Circumdati</taxon>
    </lineage>
</organism>
<evidence type="ECO:0000259" key="5">
    <source>
        <dbReference type="Pfam" id="PF00891"/>
    </source>
</evidence>
<dbReference type="InterPro" id="IPR036388">
    <property type="entry name" value="WH-like_DNA-bd_sf"/>
</dbReference>
<evidence type="ECO:0000256" key="2">
    <source>
        <dbReference type="ARBA" id="ARBA00022679"/>
    </source>
</evidence>
<evidence type="ECO:0000256" key="4">
    <source>
        <dbReference type="ARBA" id="ARBA00038277"/>
    </source>
</evidence>
<dbReference type="InterPro" id="IPR029063">
    <property type="entry name" value="SAM-dependent_MTases_sf"/>
</dbReference>
<reference evidence="7" key="1">
    <citation type="journal article" date="2019" name="Beilstein J. Org. Chem.">
        <title>Nanangenines: drimane sesquiterpenoids as the dominant metabolite cohort of a novel Australian fungus, Aspergillus nanangensis.</title>
        <authorList>
            <person name="Lacey H.J."/>
            <person name="Gilchrist C.L.M."/>
            <person name="Crombie A."/>
            <person name="Kalaitzis J.A."/>
            <person name="Vuong D."/>
            <person name="Rutledge P.J."/>
            <person name="Turner P."/>
            <person name="Pitt J.I."/>
            <person name="Lacey E."/>
            <person name="Chooi Y.H."/>
            <person name="Piggott A.M."/>
        </authorList>
    </citation>
    <scope>NUCLEOTIDE SEQUENCE</scope>
    <source>
        <strain evidence="7">MST-FP2251</strain>
    </source>
</reference>